<comment type="caution">
    <text evidence="10">The sequence shown here is derived from an EMBL/GenBank/DDBJ whole genome shotgun (WGS) entry which is preliminary data.</text>
</comment>
<dbReference type="Gene3D" id="3.40.120.10">
    <property type="entry name" value="Alpha-D-Glucose-1,6-Bisphosphate, subunit A, domain 3"/>
    <property type="match status" value="3"/>
</dbReference>
<feature type="domain" description="Alpha-D-phosphohexomutase alpha/beta/alpha" evidence="9">
    <location>
        <begin position="290"/>
        <end position="404"/>
    </location>
</feature>
<keyword evidence="11" id="KW-1185">Reference proteome</keyword>
<dbReference type="InterPro" id="IPR005841">
    <property type="entry name" value="Alpha-D-phosphohexomutase_SF"/>
</dbReference>
<dbReference type="PANTHER" id="PTHR43771">
    <property type="entry name" value="PHOSPHOMANNOMUTASE"/>
    <property type="match status" value="1"/>
</dbReference>
<dbReference type="InterPro" id="IPR005845">
    <property type="entry name" value="A-D-PHexomutase_a/b/a-II"/>
</dbReference>
<feature type="domain" description="Alpha-D-phosphohexomutase alpha/beta/alpha" evidence="7">
    <location>
        <begin position="48"/>
        <end position="168"/>
    </location>
</feature>
<reference evidence="10 11" key="1">
    <citation type="submission" date="2020-08" db="EMBL/GenBank/DDBJ databases">
        <title>Genomic Encyclopedia of Type Strains, Phase IV (KMG-IV): sequencing the most valuable type-strain genomes for metagenomic binning, comparative biology and taxonomic classification.</title>
        <authorList>
            <person name="Goeker M."/>
        </authorList>
    </citation>
    <scope>NUCLEOTIDE SEQUENCE [LARGE SCALE GENOMIC DNA]</scope>
    <source>
        <strain evidence="10 11">DSM 25620</strain>
    </source>
</reference>
<evidence type="ECO:0000256" key="6">
    <source>
        <dbReference type="ARBA" id="ARBA00023235"/>
    </source>
</evidence>
<name>A0A7W8EM66_9HYPH</name>
<dbReference type="InterPro" id="IPR005846">
    <property type="entry name" value="A-D-PHexomutase_a/b/a-III"/>
</dbReference>
<dbReference type="Pfam" id="PF02879">
    <property type="entry name" value="PGM_PMM_II"/>
    <property type="match status" value="1"/>
</dbReference>
<evidence type="ECO:0000259" key="9">
    <source>
        <dbReference type="Pfam" id="PF02880"/>
    </source>
</evidence>
<dbReference type="AlphaFoldDB" id="A0A7W8EM66"/>
<proteinExistence type="inferred from homology"/>
<dbReference type="InterPro" id="IPR016055">
    <property type="entry name" value="A-D-PHexomutase_a/b/a-I/II/III"/>
</dbReference>
<dbReference type="Gene3D" id="3.30.310.50">
    <property type="entry name" value="Alpha-D-phosphohexomutase, C-terminal domain"/>
    <property type="match status" value="1"/>
</dbReference>
<keyword evidence="3" id="KW-0597">Phosphoprotein</keyword>
<gene>
    <name evidence="10" type="ORF">HNQ68_000662</name>
</gene>
<evidence type="ECO:0000256" key="3">
    <source>
        <dbReference type="ARBA" id="ARBA00022553"/>
    </source>
</evidence>
<organism evidence="10 11">
    <name type="scientific">Pseudochrobactrum saccharolyticum</name>
    <dbReference type="NCBI Taxonomy" id="354352"/>
    <lineage>
        <taxon>Bacteria</taxon>
        <taxon>Pseudomonadati</taxon>
        <taxon>Pseudomonadota</taxon>
        <taxon>Alphaproteobacteria</taxon>
        <taxon>Hyphomicrobiales</taxon>
        <taxon>Brucellaceae</taxon>
        <taxon>Pseudochrobactrum</taxon>
    </lineage>
</organism>
<evidence type="ECO:0000256" key="1">
    <source>
        <dbReference type="ARBA" id="ARBA00001946"/>
    </source>
</evidence>
<evidence type="ECO:0000256" key="4">
    <source>
        <dbReference type="ARBA" id="ARBA00022723"/>
    </source>
</evidence>
<evidence type="ECO:0000259" key="8">
    <source>
        <dbReference type="Pfam" id="PF02879"/>
    </source>
</evidence>
<dbReference type="EC" id="5.4.2.2" evidence="10"/>
<dbReference type="EC" id="5.4.2.8" evidence="10"/>
<evidence type="ECO:0000256" key="5">
    <source>
        <dbReference type="ARBA" id="ARBA00022842"/>
    </source>
</evidence>
<evidence type="ECO:0000313" key="11">
    <source>
        <dbReference type="Proteomes" id="UP000531231"/>
    </source>
</evidence>
<dbReference type="Proteomes" id="UP000531231">
    <property type="component" value="Unassembled WGS sequence"/>
</dbReference>
<sequence length="513" mass="55807">MQSTAINTEQSIQYFTSESPADEAILICPEGFREYDARWWYGFAGAEQPAEINLAGITAVGAGLAHMVRQRGIEPAIVVGHDLRSYSFEIKTALIKGLISGGMQVFDIGLALSPMAYYAQFALNVPSVAMVTASHNENGWTGVKMGCERPYTFGPAEMAELKSIILEHQAEPAKGGSYNSVNNIEKLYSAALTKGRFFKRHLKVVVACGNGTAGLFAPQILRRIGCDVVEVDCAPDWNFPHYNPDPEAAPMQKAMAEAVRTYGADLAFGFDGDGDRCGVADHEGNIIYADRIGLLLARQFSEKHKASHFIVDVKSSGLFRSDPVLQAYQATVEYWKTGHSYIKRRMGECRALAAFEKSGHVFLNQPLGLGYDDGLATAIAVCEMLAAHPDQSLAALHRQLPASYATPTLNIPCCDTEKYGLVSRIQDYFANLFEAGGLFAGQKITELLTINGARVTVADGTWGLIRASSNKPDLVVVAESPVSLERRNDMLRAINDVLRQFGAGELPDFEGGF</sequence>
<comment type="cofactor">
    <cofactor evidence="1">
        <name>Mg(2+)</name>
        <dbReference type="ChEBI" id="CHEBI:18420"/>
    </cofactor>
</comment>
<dbReference type="EMBL" id="JACHIL010000001">
    <property type="protein sequence ID" value="MBB5090150.1"/>
    <property type="molecule type" value="Genomic_DNA"/>
</dbReference>
<keyword evidence="4" id="KW-0479">Metal-binding</keyword>
<dbReference type="SUPFAM" id="SSF53738">
    <property type="entry name" value="Phosphoglucomutase, first 3 domains"/>
    <property type="match status" value="3"/>
</dbReference>
<evidence type="ECO:0000259" key="7">
    <source>
        <dbReference type="Pfam" id="PF02878"/>
    </source>
</evidence>
<dbReference type="GO" id="GO:0005975">
    <property type="term" value="P:carbohydrate metabolic process"/>
    <property type="evidence" value="ECO:0007669"/>
    <property type="project" value="InterPro"/>
</dbReference>
<keyword evidence="6 10" id="KW-0413">Isomerase</keyword>
<dbReference type="InterPro" id="IPR005844">
    <property type="entry name" value="A-D-PHexomutase_a/b/a-I"/>
</dbReference>
<evidence type="ECO:0000313" key="10">
    <source>
        <dbReference type="EMBL" id="MBB5090150.1"/>
    </source>
</evidence>
<dbReference type="RefSeq" id="WP_151158675.1">
    <property type="nucleotide sequence ID" value="NZ_JACHIL010000001.1"/>
</dbReference>
<protein>
    <submittedName>
        <fullName evidence="10">Phosphomannomutase/phosphoglucomutase</fullName>
        <ecNumber evidence="10">5.4.2.2</ecNumber>
        <ecNumber evidence="10">5.4.2.8</ecNumber>
    </submittedName>
</protein>
<dbReference type="CDD" id="cd03089">
    <property type="entry name" value="PMM_PGM"/>
    <property type="match status" value="1"/>
</dbReference>
<accession>A0A7W8EM66</accession>
<dbReference type="GO" id="GO:0004614">
    <property type="term" value="F:phosphoglucomutase activity"/>
    <property type="evidence" value="ECO:0007669"/>
    <property type="project" value="UniProtKB-EC"/>
</dbReference>
<dbReference type="InterPro" id="IPR036900">
    <property type="entry name" value="A-D-PHexomutase_C_sf"/>
</dbReference>
<keyword evidence="5" id="KW-0460">Magnesium</keyword>
<evidence type="ECO:0000256" key="2">
    <source>
        <dbReference type="ARBA" id="ARBA00010231"/>
    </source>
</evidence>
<feature type="domain" description="Alpha-D-phosphohexomutase alpha/beta/alpha" evidence="8">
    <location>
        <begin position="197"/>
        <end position="284"/>
    </location>
</feature>
<comment type="similarity">
    <text evidence="2">Belongs to the phosphohexose mutase family.</text>
</comment>
<dbReference type="Pfam" id="PF02878">
    <property type="entry name" value="PGM_PMM_I"/>
    <property type="match status" value="1"/>
</dbReference>
<dbReference type="GO" id="GO:0046872">
    <property type="term" value="F:metal ion binding"/>
    <property type="evidence" value="ECO:0007669"/>
    <property type="project" value="UniProtKB-KW"/>
</dbReference>
<dbReference type="SUPFAM" id="SSF55957">
    <property type="entry name" value="Phosphoglucomutase, C-terminal domain"/>
    <property type="match status" value="1"/>
</dbReference>
<dbReference type="PANTHER" id="PTHR43771:SF2">
    <property type="entry name" value="PHOSPHOMANNOMUTASE_PHOSPHOGLUCOMUTASE"/>
    <property type="match status" value="1"/>
</dbReference>
<dbReference type="Pfam" id="PF02880">
    <property type="entry name" value="PGM_PMM_III"/>
    <property type="match status" value="1"/>
</dbReference>
<dbReference type="GO" id="GO:0004615">
    <property type="term" value="F:phosphomannomutase activity"/>
    <property type="evidence" value="ECO:0007669"/>
    <property type="project" value="UniProtKB-EC"/>
</dbReference>
<dbReference type="PRINTS" id="PR00509">
    <property type="entry name" value="PGMPMM"/>
</dbReference>